<reference evidence="10 11" key="1">
    <citation type="submission" date="2016-11" db="EMBL/GenBank/DDBJ databases">
        <authorList>
            <person name="Jaros S."/>
            <person name="Januszkiewicz K."/>
            <person name="Wedrychowicz H."/>
        </authorList>
    </citation>
    <scope>NUCLEOTIDE SEQUENCE [LARGE SCALE GENOMIC DNA]</scope>
    <source>
        <strain evidence="10 11">DSM 5091</strain>
    </source>
</reference>
<dbReference type="SMART" id="SM00650">
    <property type="entry name" value="rADc"/>
    <property type="match status" value="1"/>
</dbReference>
<feature type="binding site" evidence="7 8">
    <location>
        <position position="42"/>
    </location>
    <ligand>
        <name>S-adenosyl-L-methionine</name>
        <dbReference type="ChEBI" id="CHEBI:59789"/>
    </ligand>
</feature>
<evidence type="ECO:0000313" key="11">
    <source>
        <dbReference type="Proteomes" id="UP000184171"/>
    </source>
</evidence>
<comment type="catalytic activity">
    <reaction evidence="7">
        <text>adenosine(1518)/adenosine(1519) in 16S rRNA + 4 S-adenosyl-L-methionine = N(6)-dimethyladenosine(1518)/N(6)-dimethyladenosine(1519) in 16S rRNA + 4 S-adenosyl-L-homocysteine + 4 H(+)</text>
        <dbReference type="Rhea" id="RHEA:19609"/>
        <dbReference type="Rhea" id="RHEA-COMP:10232"/>
        <dbReference type="Rhea" id="RHEA-COMP:10233"/>
        <dbReference type="ChEBI" id="CHEBI:15378"/>
        <dbReference type="ChEBI" id="CHEBI:57856"/>
        <dbReference type="ChEBI" id="CHEBI:59789"/>
        <dbReference type="ChEBI" id="CHEBI:74411"/>
        <dbReference type="ChEBI" id="CHEBI:74493"/>
        <dbReference type="EC" id="2.1.1.182"/>
    </reaction>
</comment>
<evidence type="ECO:0000256" key="5">
    <source>
        <dbReference type="ARBA" id="ARBA00022691"/>
    </source>
</evidence>
<comment type="subcellular location">
    <subcellularLocation>
        <location evidence="7">Cytoplasm</location>
    </subcellularLocation>
</comment>
<dbReference type="GO" id="GO:0005829">
    <property type="term" value="C:cytosol"/>
    <property type="evidence" value="ECO:0007669"/>
    <property type="project" value="TreeGrafter"/>
</dbReference>
<feature type="binding site" evidence="7 8">
    <location>
        <position position="15"/>
    </location>
    <ligand>
        <name>S-adenosyl-L-methionine</name>
        <dbReference type="ChEBI" id="CHEBI:59789"/>
    </ligand>
</feature>
<evidence type="ECO:0000256" key="7">
    <source>
        <dbReference type="HAMAP-Rule" id="MF_00607"/>
    </source>
</evidence>
<dbReference type="Pfam" id="PF00398">
    <property type="entry name" value="RrnaAD"/>
    <property type="match status" value="1"/>
</dbReference>
<gene>
    <name evidence="7" type="primary">rsmA</name>
    <name evidence="7" type="synonym">ksgA</name>
    <name evidence="10" type="ORF">SAMN02745165_00016</name>
</gene>
<accession>A0A1M6B2L3</accession>
<dbReference type="Gene3D" id="1.10.8.100">
    <property type="entry name" value="Ribosomal RNA adenine dimethylase-like, domain 2"/>
    <property type="match status" value="1"/>
</dbReference>
<dbReference type="CDD" id="cd02440">
    <property type="entry name" value="AdoMet_MTases"/>
    <property type="match status" value="1"/>
</dbReference>
<dbReference type="InterPro" id="IPR020596">
    <property type="entry name" value="rRNA_Ade_Mease_Trfase_CS"/>
</dbReference>
<protein>
    <recommendedName>
        <fullName evidence="7">Ribosomal RNA small subunit methyltransferase A</fullName>
        <ecNumber evidence="7">2.1.1.182</ecNumber>
    </recommendedName>
    <alternativeName>
        <fullName evidence="7">16S rRNA (adenine(1518)-N(6)/adenine(1519)-N(6))-dimethyltransferase</fullName>
    </alternativeName>
    <alternativeName>
        <fullName evidence="7">16S rRNA dimethyladenosine transferase</fullName>
    </alternativeName>
    <alternativeName>
        <fullName evidence="7">16S rRNA dimethylase</fullName>
    </alternativeName>
    <alternativeName>
        <fullName evidence="7">S-adenosylmethionine-6-N', N'-adenosyl(rRNA) dimethyltransferase</fullName>
    </alternativeName>
</protein>
<keyword evidence="4 7" id="KW-0808">Transferase</keyword>
<dbReference type="PROSITE" id="PS51689">
    <property type="entry name" value="SAM_RNA_A_N6_MT"/>
    <property type="match status" value="1"/>
</dbReference>
<keyword evidence="5 7" id="KW-0949">S-adenosyl-L-methionine</keyword>
<dbReference type="SUPFAM" id="SSF53335">
    <property type="entry name" value="S-adenosyl-L-methionine-dependent methyltransferases"/>
    <property type="match status" value="1"/>
</dbReference>
<keyword evidence="1 7" id="KW-0963">Cytoplasm</keyword>
<feature type="binding site" evidence="7 8">
    <location>
        <position position="17"/>
    </location>
    <ligand>
        <name>S-adenosyl-L-methionine</name>
        <dbReference type="ChEBI" id="CHEBI:59789"/>
    </ligand>
</feature>
<comment type="function">
    <text evidence="7">Specifically dimethylates two adjacent adenosines (A1518 and A1519) in the loop of a conserved hairpin near the 3'-end of 16S rRNA in the 30S particle. May play a critical role in biogenesis of 30S subunits.</text>
</comment>
<dbReference type="Proteomes" id="UP000184171">
    <property type="component" value="Unassembled WGS sequence"/>
</dbReference>
<organism evidence="10 11">
    <name type="scientific">Malonomonas rubra DSM 5091</name>
    <dbReference type="NCBI Taxonomy" id="1122189"/>
    <lineage>
        <taxon>Bacteria</taxon>
        <taxon>Pseudomonadati</taxon>
        <taxon>Thermodesulfobacteriota</taxon>
        <taxon>Desulfuromonadia</taxon>
        <taxon>Desulfuromonadales</taxon>
        <taxon>Geopsychrobacteraceae</taxon>
        <taxon>Malonomonas</taxon>
    </lineage>
</organism>
<evidence type="ECO:0000256" key="4">
    <source>
        <dbReference type="ARBA" id="ARBA00022679"/>
    </source>
</evidence>
<dbReference type="EMBL" id="FQZT01000001">
    <property type="protein sequence ID" value="SHI42955.1"/>
    <property type="molecule type" value="Genomic_DNA"/>
</dbReference>
<dbReference type="InterPro" id="IPR029063">
    <property type="entry name" value="SAM-dependent_MTases_sf"/>
</dbReference>
<dbReference type="Gene3D" id="3.40.50.150">
    <property type="entry name" value="Vaccinia Virus protein VP39"/>
    <property type="match status" value="1"/>
</dbReference>
<dbReference type="PROSITE" id="PS01131">
    <property type="entry name" value="RRNA_A_DIMETH"/>
    <property type="match status" value="1"/>
</dbReference>
<evidence type="ECO:0000256" key="8">
    <source>
        <dbReference type="PROSITE-ProRule" id="PRU01026"/>
    </source>
</evidence>
<feature type="domain" description="Ribosomal RNA adenine methylase transferase N-terminal" evidence="9">
    <location>
        <begin position="22"/>
        <end position="191"/>
    </location>
</feature>
<dbReference type="PANTHER" id="PTHR11727:SF7">
    <property type="entry name" value="DIMETHYLADENOSINE TRANSFERASE-RELATED"/>
    <property type="match status" value="1"/>
</dbReference>
<dbReference type="InterPro" id="IPR001737">
    <property type="entry name" value="KsgA/Erm"/>
</dbReference>
<keyword evidence="2 7" id="KW-0698">rRNA processing</keyword>
<evidence type="ECO:0000259" key="9">
    <source>
        <dbReference type="SMART" id="SM00650"/>
    </source>
</evidence>
<dbReference type="HAMAP" id="MF_00607">
    <property type="entry name" value="16SrRNA_methyltr_A"/>
    <property type="match status" value="1"/>
</dbReference>
<evidence type="ECO:0000256" key="2">
    <source>
        <dbReference type="ARBA" id="ARBA00022552"/>
    </source>
</evidence>
<dbReference type="GO" id="GO:0052908">
    <property type="term" value="F:16S rRNA (adenine(1518)-N(6)/adenine(1519)-N(6))-dimethyltransferase activity"/>
    <property type="evidence" value="ECO:0007669"/>
    <property type="project" value="UniProtKB-EC"/>
</dbReference>
<keyword evidence="6 7" id="KW-0694">RNA-binding</keyword>
<dbReference type="GO" id="GO:0003723">
    <property type="term" value="F:RNA binding"/>
    <property type="evidence" value="ECO:0007669"/>
    <property type="project" value="UniProtKB-UniRule"/>
</dbReference>
<evidence type="ECO:0000313" key="10">
    <source>
        <dbReference type="EMBL" id="SHI42955.1"/>
    </source>
</evidence>
<name>A0A1M6B2L3_MALRU</name>
<sequence length="267" mass="29836">MKQGGYKTKKRFGQHFLHDQSVIDKILAAAELSADQEVVEIGPGLGVLTDRLLPETAHVHVMEIDRDLIELLQARQDSRLSVHAGDVLKTDWTASLPQPPYVLVANLPYNISSQIVFKLLEHRPLFTRMVLMFQREVGERLVASPGGKDYGILSVLCQLWYDISVVSLVKPGAFNPPPKVDSIVLKFVPLAHPRVDPINEAMFQQVVKAAFTQRRKTLRNSLQAAGFEPELVAEMLASTQIDPTRRGETLQLQEFSDLTRVFCAGKS</sequence>
<dbReference type="NCBIfam" id="TIGR00755">
    <property type="entry name" value="ksgA"/>
    <property type="match status" value="1"/>
</dbReference>
<dbReference type="RefSeq" id="WP_072904716.1">
    <property type="nucleotide sequence ID" value="NZ_FQZT01000001.1"/>
</dbReference>
<dbReference type="EC" id="2.1.1.182" evidence="7"/>
<proteinExistence type="inferred from homology"/>
<dbReference type="PANTHER" id="PTHR11727">
    <property type="entry name" value="DIMETHYLADENOSINE TRANSFERASE"/>
    <property type="match status" value="1"/>
</dbReference>
<dbReference type="InterPro" id="IPR020598">
    <property type="entry name" value="rRNA_Ade_methylase_Trfase_N"/>
</dbReference>
<keyword evidence="11" id="KW-1185">Reference proteome</keyword>
<dbReference type="AlphaFoldDB" id="A0A1M6B2L3"/>
<dbReference type="STRING" id="1122189.SAMN02745165_00016"/>
<evidence type="ECO:0000256" key="3">
    <source>
        <dbReference type="ARBA" id="ARBA00022603"/>
    </source>
</evidence>
<evidence type="ECO:0000256" key="1">
    <source>
        <dbReference type="ARBA" id="ARBA00022490"/>
    </source>
</evidence>
<dbReference type="OrthoDB" id="9814755at2"/>
<dbReference type="InterPro" id="IPR011530">
    <property type="entry name" value="rRNA_adenine_dimethylase"/>
</dbReference>
<feature type="binding site" evidence="7 8">
    <location>
        <position position="63"/>
    </location>
    <ligand>
        <name>S-adenosyl-L-methionine</name>
        <dbReference type="ChEBI" id="CHEBI:59789"/>
    </ligand>
</feature>
<feature type="binding site" evidence="7 8">
    <location>
        <position position="106"/>
    </location>
    <ligand>
        <name>S-adenosyl-L-methionine</name>
        <dbReference type="ChEBI" id="CHEBI:59789"/>
    </ligand>
</feature>
<keyword evidence="3 7" id="KW-0489">Methyltransferase</keyword>
<feature type="binding site" evidence="7 8">
    <location>
        <position position="86"/>
    </location>
    <ligand>
        <name>S-adenosyl-L-methionine</name>
        <dbReference type="ChEBI" id="CHEBI:59789"/>
    </ligand>
</feature>
<evidence type="ECO:0000256" key="6">
    <source>
        <dbReference type="ARBA" id="ARBA00022884"/>
    </source>
</evidence>
<comment type="similarity">
    <text evidence="7">Belongs to the class I-like SAM-binding methyltransferase superfamily. rRNA adenine N(6)-methyltransferase family. RsmA subfamily.</text>
</comment>
<dbReference type="InterPro" id="IPR023165">
    <property type="entry name" value="rRNA_Ade_diMease-like_C"/>
</dbReference>